<feature type="domain" description="Thioredoxin" evidence="4">
    <location>
        <begin position="1"/>
        <end position="109"/>
    </location>
</feature>
<evidence type="ECO:0000313" key="6">
    <source>
        <dbReference type="Proteomes" id="UP000410492"/>
    </source>
</evidence>
<keyword evidence="6" id="KW-1185">Reference proteome</keyword>
<evidence type="ECO:0000256" key="2">
    <source>
        <dbReference type="PIRNR" id="PIRNR000077"/>
    </source>
</evidence>
<dbReference type="EMBL" id="CAACVG010011301">
    <property type="protein sequence ID" value="VEN57786.1"/>
    <property type="molecule type" value="Genomic_DNA"/>
</dbReference>
<feature type="disulfide bond" description="Redox-active" evidence="3">
    <location>
        <begin position="32"/>
        <end position="35"/>
    </location>
</feature>
<dbReference type="GO" id="GO:0015035">
    <property type="term" value="F:protein-disulfide reductase activity"/>
    <property type="evidence" value="ECO:0007669"/>
    <property type="project" value="InterPro"/>
</dbReference>
<evidence type="ECO:0000256" key="3">
    <source>
        <dbReference type="PIRSR" id="PIRSR000077-4"/>
    </source>
</evidence>
<dbReference type="CDD" id="cd02947">
    <property type="entry name" value="TRX_family"/>
    <property type="match status" value="1"/>
</dbReference>
<protein>
    <recommendedName>
        <fullName evidence="2">Thioredoxin</fullName>
    </recommendedName>
</protein>
<dbReference type="Proteomes" id="UP000410492">
    <property type="component" value="Unassembled WGS sequence"/>
</dbReference>
<reference evidence="5 6" key="1">
    <citation type="submission" date="2019-01" db="EMBL/GenBank/DDBJ databases">
        <authorList>
            <person name="Sayadi A."/>
        </authorList>
    </citation>
    <scope>NUCLEOTIDE SEQUENCE [LARGE SCALE GENOMIC DNA]</scope>
</reference>
<evidence type="ECO:0000259" key="4">
    <source>
        <dbReference type="PROSITE" id="PS51352"/>
    </source>
</evidence>
<evidence type="ECO:0000256" key="1">
    <source>
        <dbReference type="ARBA" id="ARBA00023157"/>
    </source>
</evidence>
<dbReference type="Gene3D" id="3.40.30.10">
    <property type="entry name" value="Glutaredoxin"/>
    <property type="match status" value="1"/>
</dbReference>
<sequence length="109" mass="12529">MVTPVKGKEELESHLRSAGKKLVVVEFYASWCHTCQKMGQKFEEVKNEFPDVIFLKVDVDENVELSQEYEITNMPTYILFKRNEVVGSFTGNKVETLSKLITQKLLGQN</sequence>
<dbReference type="InterPro" id="IPR036249">
    <property type="entry name" value="Thioredoxin-like_sf"/>
</dbReference>
<evidence type="ECO:0000313" key="5">
    <source>
        <dbReference type="EMBL" id="VEN57786.1"/>
    </source>
</evidence>
<dbReference type="OrthoDB" id="2121326at2759"/>
<keyword evidence="3" id="KW-0676">Redox-active center</keyword>
<dbReference type="PROSITE" id="PS51352">
    <property type="entry name" value="THIOREDOXIN_2"/>
    <property type="match status" value="1"/>
</dbReference>
<keyword evidence="1 3" id="KW-1015">Disulfide bond</keyword>
<dbReference type="AlphaFoldDB" id="A0A653DD75"/>
<comment type="similarity">
    <text evidence="2">Belongs to the thioredoxin family.</text>
</comment>
<gene>
    <name evidence="5" type="ORF">CALMAC_LOCUS16327</name>
</gene>
<dbReference type="Pfam" id="PF00085">
    <property type="entry name" value="Thioredoxin"/>
    <property type="match status" value="1"/>
</dbReference>
<dbReference type="InterPro" id="IPR013766">
    <property type="entry name" value="Thioredoxin_domain"/>
</dbReference>
<accession>A0A653DD75</accession>
<proteinExistence type="inferred from homology"/>
<dbReference type="PANTHER" id="PTHR46115">
    <property type="entry name" value="THIOREDOXIN-LIKE PROTEIN 1"/>
    <property type="match status" value="1"/>
</dbReference>
<organism evidence="5 6">
    <name type="scientific">Callosobruchus maculatus</name>
    <name type="common">Southern cowpea weevil</name>
    <name type="synonym">Pulse bruchid</name>
    <dbReference type="NCBI Taxonomy" id="64391"/>
    <lineage>
        <taxon>Eukaryota</taxon>
        <taxon>Metazoa</taxon>
        <taxon>Ecdysozoa</taxon>
        <taxon>Arthropoda</taxon>
        <taxon>Hexapoda</taxon>
        <taxon>Insecta</taxon>
        <taxon>Pterygota</taxon>
        <taxon>Neoptera</taxon>
        <taxon>Endopterygota</taxon>
        <taxon>Coleoptera</taxon>
        <taxon>Polyphaga</taxon>
        <taxon>Cucujiformia</taxon>
        <taxon>Chrysomeloidea</taxon>
        <taxon>Chrysomelidae</taxon>
        <taxon>Bruchinae</taxon>
        <taxon>Bruchini</taxon>
        <taxon>Callosobruchus</taxon>
    </lineage>
</organism>
<dbReference type="SUPFAM" id="SSF52833">
    <property type="entry name" value="Thioredoxin-like"/>
    <property type="match status" value="1"/>
</dbReference>
<name>A0A653DD75_CALMS</name>
<dbReference type="PIRSF" id="PIRSF000077">
    <property type="entry name" value="Thioredoxin"/>
    <property type="match status" value="1"/>
</dbReference>
<dbReference type="InterPro" id="IPR005746">
    <property type="entry name" value="Thioredoxin"/>
</dbReference>